<gene>
    <name evidence="2" type="ORF">B0I28_111145</name>
</gene>
<protein>
    <submittedName>
        <fullName evidence="2">Uncharacterized protein DUF1761</fullName>
    </submittedName>
</protein>
<keyword evidence="1" id="KW-1133">Transmembrane helix</keyword>
<proteinExistence type="predicted"/>
<evidence type="ECO:0000313" key="2">
    <source>
        <dbReference type="EMBL" id="PRY56039.1"/>
    </source>
</evidence>
<keyword evidence="3" id="KW-1185">Reference proteome</keyword>
<sequence>MVLIGIAVATVVSFVFSAVLYGTPPVAAYVGRHSTPRPGVPVAVQMAAVVARSLVAAILVAGLMHAAGWEGADAGALLGLALGVLPAAILAGAVVHEGIPVPLAALHAFDWIAKLTLIGALVGWLA</sequence>
<dbReference type="AlphaFoldDB" id="A0A2T0UDP3"/>
<feature type="transmembrane region" description="Helical" evidence="1">
    <location>
        <begin position="101"/>
        <end position="125"/>
    </location>
</feature>
<organism evidence="2 3">
    <name type="scientific">Glycomyces artemisiae</name>
    <dbReference type="NCBI Taxonomy" id="1076443"/>
    <lineage>
        <taxon>Bacteria</taxon>
        <taxon>Bacillati</taxon>
        <taxon>Actinomycetota</taxon>
        <taxon>Actinomycetes</taxon>
        <taxon>Glycomycetales</taxon>
        <taxon>Glycomycetaceae</taxon>
        <taxon>Glycomyces</taxon>
    </lineage>
</organism>
<keyword evidence="1" id="KW-0472">Membrane</keyword>
<name>A0A2T0UDP3_9ACTN</name>
<keyword evidence="1" id="KW-0812">Transmembrane</keyword>
<accession>A0A2T0UDP3</accession>
<evidence type="ECO:0000313" key="3">
    <source>
        <dbReference type="Proteomes" id="UP000238176"/>
    </source>
</evidence>
<dbReference type="Pfam" id="PF08570">
    <property type="entry name" value="DUF1761"/>
    <property type="match status" value="1"/>
</dbReference>
<dbReference type="InterPro" id="IPR013879">
    <property type="entry name" value="DUF1761"/>
</dbReference>
<reference evidence="2 3" key="1">
    <citation type="submission" date="2018-03" db="EMBL/GenBank/DDBJ databases">
        <title>Genomic Encyclopedia of Type Strains, Phase III (KMG-III): the genomes of soil and plant-associated and newly described type strains.</title>
        <authorList>
            <person name="Whitman W."/>
        </authorList>
    </citation>
    <scope>NUCLEOTIDE SEQUENCE [LARGE SCALE GENOMIC DNA]</scope>
    <source>
        <strain evidence="2 3">CGMCC 4.7067</strain>
    </source>
</reference>
<dbReference type="RefSeq" id="WP_106366321.1">
    <property type="nucleotide sequence ID" value="NZ_PVTJ01000011.1"/>
</dbReference>
<evidence type="ECO:0000256" key="1">
    <source>
        <dbReference type="SAM" id="Phobius"/>
    </source>
</evidence>
<comment type="caution">
    <text evidence="2">The sequence shown here is derived from an EMBL/GenBank/DDBJ whole genome shotgun (WGS) entry which is preliminary data.</text>
</comment>
<dbReference type="Proteomes" id="UP000238176">
    <property type="component" value="Unassembled WGS sequence"/>
</dbReference>
<dbReference type="EMBL" id="PVTJ01000011">
    <property type="protein sequence ID" value="PRY56039.1"/>
    <property type="molecule type" value="Genomic_DNA"/>
</dbReference>
<dbReference type="OrthoDB" id="4571368at2"/>
<feature type="transmembrane region" description="Helical" evidence="1">
    <location>
        <begin position="76"/>
        <end position="95"/>
    </location>
</feature>
<feature type="transmembrane region" description="Helical" evidence="1">
    <location>
        <begin position="44"/>
        <end position="64"/>
    </location>
</feature>